<name>A0ABT9NGL0_9ACTO</name>
<evidence type="ECO:0000313" key="1">
    <source>
        <dbReference type="EMBL" id="MDP9806543.1"/>
    </source>
</evidence>
<evidence type="ECO:0000313" key="2">
    <source>
        <dbReference type="Proteomes" id="UP001243212"/>
    </source>
</evidence>
<dbReference type="EMBL" id="JAUSQX010000001">
    <property type="protein sequence ID" value="MDP9806543.1"/>
    <property type="molecule type" value="Genomic_DNA"/>
</dbReference>
<protein>
    <submittedName>
        <fullName evidence="1">Uncharacterized protein</fullName>
    </submittedName>
</protein>
<dbReference type="Proteomes" id="UP001243212">
    <property type="component" value="Unassembled WGS sequence"/>
</dbReference>
<sequence length="29" mass="2775">MTELYADAGGGVNMSASAGSVALLSSVES</sequence>
<comment type="caution">
    <text evidence="1">The sequence shown here is derived from an EMBL/GenBank/DDBJ whole genome shotgun (WGS) entry which is preliminary data.</text>
</comment>
<organism evidence="1 2">
    <name type="scientific">Trueperella bonasi</name>
    <dbReference type="NCBI Taxonomy" id="312286"/>
    <lineage>
        <taxon>Bacteria</taxon>
        <taxon>Bacillati</taxon>
        <taxon>Actinomycetota</taxon>
        <taxon>Actinomycetes</taxon>
        <taxon>Actinomycetales</taxon>
        <taxon>Actinomycetaceae</taxon>
        <taxon>Trueperella</taxon>
    </lineage>
</organism>
<reference evidence="1 2" key="1">
    <citation type="submission" date="2023-07" db="EMBL/GenBank/DDBJ databases">
        <title>Sequencing the genomes of 1000 actinobacteria strains.</title>
        <authorList>
            <person name="Klenk H.-P."/>
        </authorList>
    </citation>
    <scope>NUCLEOTIDE SEQUENCE [LARGE SCALE GENOMIC DNA]</scope>
    <source>
        <strain evidence="1 2">DSM 17163</strain>
    </source>
</reference>
<accession>A0ABT9NGL0</accession>
<proteinExistence type="predicted"/>
<keyword evidence="2" id="KW-1185">Reference proteome</keyword>
<gene>
    <name evidence="1" type="ORF">J2S70_001125</name>
</gene>